<name>A0A2R6VY34_MARPO</name>
<dbReference type="Proteomes" id="UP000244005">
    <property type="component" value="Unassembled WGS sequence"/>
</dbReference>
<reference evidence="2" key="1">
    <citation type="journal article" date="2017" name="Cell">
        <title>Insights into land plant evolution garnered from the Marchantia polymorpha genome.</title>
        <authorList>
            <person name="Bowman J.L."/>
            <person name="Kohchi T."/>
            <person name="Yamato K.T."/>
            <person name="Jenkins J."/>
            <person name="Shu S."/>
            <person name="Ishizaki K."/>
            <person name="Yamaoka S."/>
            <person name="Nishihama R."/>
            <person name="Nakamura Y."/>
            <person name="Berger F."/>
            <person name="Adam C."/>
            <person name="Aki S.S."/>
            <person name="Althoff F."/>
            <person name="Araki T."/>
            <person name="Arteaga-Vazquez M.A."/>
            <person name="Balasubrmanian S."/>
            <person name="Barry K."/>
            <person name="Bauer D."/>
            <person name="Boehm C.R."/>
            <person name="Briginshaw L."/>
            <person name="Caballero-Perez J."/>
            <person name="Catarino B."/>
            <person name="Chen F."/>
            <person name="Chiyoda S."/>
            <person name="Chovatia M."/>
            <person name="Davies K.M."/>
            <person name="Delmans M."/>
            <person name="Demura T."/>
            <person name="Dierschke T."/>
            <person name="Dolan L."/>
            <person name="Dorantes-Acosta A.E."/>
            <person name="Eklund D.M."/>
            <person name="Florent S.N."/>
            <person name="Flores-Sandoval E."/>
            <person name="Fujiyama A."/>
            <person name="Fukuzawa H."/>
            <person name="Galik B."/>
            <person name="Grimanelli D."/>
            <person name="Grimwood J."/>
            <person name="Grossniklaus U."/>
            <person name="Hamada T."/>
            <person name="Haseloff J."/>
            <person name="Hetherington A.J."/>
            <person name="Higo A."/>
            <person name="Hirakawa Y."/>
            <person name="Hundley H.N."/>
            <person name="Ikeda Y."/>
            <person name="Inoue K."/>
            <person name="Inoue S.I."/>
            <person name="Ishida S."/>
            <person name="Jia Q."/>
            <person name="Kakita M."/>
            <person name="Kanazawa T."/>
            <person name="Kawai Y."/>
            <person name="Kawashima T."/>
            <person name="Kennedy M."/>
            <person name="Kinose K."/>
            <person name="Kinoshita T."/>
            <person name="Kohara Y."/>
            <person name="Koide E."/>
            <person name="Komatsu K."/>
            <person name="Kopischke S."/>
            <person name="Kubo M."/>
            <person name="Kyozuka J."/>
            <person name="Lagercrantz U."/>
            <person name="Lin S.S."/>
            <person name="Lindquist E."/>
            <person name="Lipzen A.M."/>
            <person name="Lu C.W."/>
            <person name="De Luna E."/>
            <person name="Martienssen R.A."/>
            <person name="Minamino N."/>
            <person name="Mizutani M."/>
            <person name="Mizutani M."/>
            <person name="Mochizuki N."/>
            <person name="Monte I."/>
            <person name="Mosher R."/>
            <person name="Nagasaki H."/>
            <person name="Nakagami H."/>
            <person name="Naramoto S."/>
            <person name="Nishitani K."/>
            <person name="Ohtani M."/>
            <person name="Okamoto T."/>
            <person name="Okumura M."/>
            <person name="Phillips J."/>
            <person name="Pollak B."/>
            <person name="Reinders A."/>
            <person name="Rovekamp M."/>
            <person name="Sano R."/>
            <person name="Sawa S."/>
            <person name="Schmid M.W."/>
            <person name="Shirakawa M."/>
            <person name="Solano R."/>
            <person name="Spunde A."/>
            <person name="Suetsugu N."/>
            <person name="Sugano S."/>
            <person name="Sugiyama A."/>
            <person name="Sun R."/>
            <person name="Suzuki Y."/>
            <person name="Takenaka M."/>
            <person name="Takezawa D."/>
            <person name="Tomogane H."/>
            <person name="Tsuzuki M."/>
            <person name="Ueda T."/>
            <person name="Umeda M."/>
            <person name="Ward J.M."/>
            <person name="Watanabe Y."/>
            <person name="Yazaki K."/>
            <person name="Yokoyama R."/>
            <person name="Yoshitake Y."/>
            <person name="Yotsui I."/>
            <person name="Zachgo S."/>
            <person name="Schmutz J."/>
        </authorList>
    </citation>
    <scope>NUCLEOTIDE SEQUENCE [LARGE SCALE GENOMIC DNA]</scope>
    <source>
        <strain evidence="2">Tak-1</strain>
    </source>
</reference>
<accession>A0A2R6VY34</accession>
<gene>
    <name evidence="1" type="ORF">MARPO_1263s0001</name>
</gene>
<organism evidence="1 2">
    <name type="scientific">Marchantia polymorpha</name>
    <name type="common">Common liverwort</name>
    <name type="synonym">Marchantia aquatica</name>
    <dbReference type="NCBI Taxonomy" id="3197"/>
    <lineage>
        <taxon>Eukaryota</taxon>
        <taxon>Viridiplantae</taxon>
        <taxon>Streptophyta</taxon>
        <taxon>Embryophyta</taxon>
        <taxon>Marchantiophyta</taxon>
        <taxon>Marchantiopsida</taxon>
        <taxon>Marchantiidae</taxon>
        <taxon>Marchantiales</taxon>
        <taxon>Marchantiaceae</taxon>
        <taxon>Marchantia</taxon>
    </lineage>
</organism>
<proteinExistence type="predicted"/>
<evidence type="ECO:0000313" key="2">
    <source>
        <dbReference type="Proteomes" id="UP000244005"/>
    </source>
</evidence>
<protein>
    <submittedName>
        <fullName evidence="1">Uncharacterized protein</fullName>
    </submittedName>
</protein>
<keyword evidence="2" id="KW-1185">Reference proteome</keyword>
<dbReference type="AlphaFoldDB" id="A0A2R6VY34"/>
<evidence type="ECO:0000313" key="1">
    <source>
        <dbReference type="EMBL" id="PTQ26512.1"/>
    </source>
</evidence>
<sequence length="152" mass="16092">MLIHGKGGAGVLVVYREGDRVVAVVVGQGTEGVAGEGRGGKAESRGSPDHSLDLDKFECALFPEKDEEGGAEELVVVVVAISWSGSRRETAESLWEKGPREQIAEGAVRGLWRARDRAFVDADYVDAGVAIDRDGDLVNETILVRKGSGGKS</sequence>
<dbReference type="EMBL" id="KZ773677">
    <property type="protein sequence ID" value="PTQ26512.1"/>
    <property type="molecule type" value="Genomic_DNA"/>
</dbReference>